<keyword evidence="7" id="KW-0482">Metalloprotease</keyword>
<feature type="domain" description="Peptidase M16 C-terminal" evidence="11">
    <location>
        <begin position="200"/>
        <end position="376"/>
    </location>
</feature>
<dbReference type="InterPro" id="IPR011765">
    <property type="entry name" value="Pept_M16_N"/>
</dbReference>
<dbReference type="InterPro" id="IPR001431">
    <property type="entry name" value="Pept_M16_Zn_BS"/>
</dbReference>
<dbReference type="GO" id="GO:0006508">
    <property type="term" value="P:proteolysis"/>
    <property type="evidence" value="ECO:0007669"/>
    <property type="project" value="UniProtKB-KW"/>
</dbReference>
<feature type="signal peptide" evidence="9">
    <location>
        <begin position="1"/>
        <end position="18"/>
    </location>
</feature>
<dbReference type="InterPro" id="IPR050626">
    <property type="entry name" value="Peptidase_M16"/>
</dbReference>
<reference evidence="12 13" key="1">
    <citation type="submission" date="2020-01" db="EMBL/GenBank/DDBJ databases">
        <title>Draft Genome Sequence of Vibrio sp. strain OCN044, Isolated from a Healthy Coral at Palmyra Atoll.</title>
        <authorList>
            <person name="Videau P."/>
            <person name="Loughran R."/>
            <person name="Esquivel A."/>
            <person name="Deadmond M."/>
            <person name="Paddock B.E."/>
            <person name="Saw J.H."/>
            <person name="Ushijima B."/>
        </authorList>
    </citation>
    <scope>NUCLEOTIDE SEQUENCE [LARGE SCALE GENOMIC DNA]</scope>
    <source>
        <strain evidence="12 13">OCN044</strain>
    </source>
</reference>
<dbReference type="PROSITE" id="PS51257">
    <property type="entry name" value="PROKAR_LIPOPROTEIN"/>
    <property type="match status" value="1"/>
</dbReference>
<feature type="chain" id="PRO_5027067904" evidence="9">
    <location>
        <begin position="19"/>
        <end position="917"/>
    </location>
</feature>
<dbReference type="Proteomes" id="UP000478571">
    <property type="component" value="Unassembled WGS sequence"/>
</dbReference>
<dbReference type="RefSeq" id="WP_160931108.1">
    <property type="nucleotide sequence ID" value="NZ_WWEU01000005.1"/>
</dbReference>
<evidence type="ECO:0000313" key="13">
    <source>
        <dbReference type="Proteomes" id="UP000478571"/>
    </source>
</evidence>
<sequence length="917" mass="103398">MKKTFALYWLLLVGCAQNTPSQSPPIQPNTNWSSGTLDNGMKYHLYPMDSKKVSMQLLIRVGSGAEKPDQLGYAHYVEHLAFEGSENFTSTEIERLIGETGAESGHGVNAYTYYHQTAYELNLPTTESFDTAMLWLRDVASRITFSTKEVEQEKNILLSENRLYNYDVQPFMDQYYDYLIEGSVYENMSTGGTSESITSATPQALKGFYEKWYQPQNTELIIAGNIERSEAKAAVEKLFSDWIATNSEQAPKLPPLKAKKDDFIARVADGEPALLGLRFDRGSNLVTNQEQNLNSYLDVIVAELINTRLVTVYGQKALPLQAIYSDVYPLENLSIYEAILEFTEHDRNLVQPLFLTTLASLRDHGVNQSELDSVLARYRTYLDRADEDWETFSPESFVSEKNRERMTGEPTQSRKDYKLNLEHVIQSADINTVNQHLNNMLSSSYGMFVGIGSNESTEHIEQALPEWKSMYRLTGVVDKQINFDVNGLAEVTSSEPLPNSVVFDNGEELWTLDNGVEVLLDQDVKGDFVNLVYMSEGGLTSLDRDLLPAAAVLLPVITRSGIGNFDGSQMKAFTRTNAIDTQGFINSTEHGFSINVSRENLDQALQYLYTFIAYPKFDPKQVEVIKREFADQALTHLKSPLGQWYDAITTNTYASSSTYFPIYAQDFNKVTVDQVQQAFEHLFRQSRNNKLVVVADIKSADIADSINHYVATLPLQEANLASHQIDFNPRPDARINLAINNEQKGGFVLRTLNKQARAQNPRLDIIDQVIEHILANRLFSYVRQELSLDYAPASYSNAGFNQSVTEWVIESQVAVQDLPKVEQAVDQVINELQTSITESELQSAKKQLYIKLEDITDNADSTAWLRALYMVNGFGKDVLVEAKGVISDISVDEVRARINESFGENSESYRYILSPLD</sequence>
<dbReference type="SUPFAM" id="SSF63411">
    <property type="entry name" value="LuxS/MPP-like metallohydrolase"/>
    <property type="match status" value="3"/>
</dbReference>
<dbReference type="GO" id="GO:0046872">
    <property type="term" value="F:metal ion binding"/>
    <property type="evidence" value="ECO:0007669"/>
    <property type="project" value="UniProtKB-KW"/>
</dbReference>
<keyword evidence="4" id="KW-0479">Metal-binding</keyword>
<evidence type="ECO:0000256" key="2">
    <source>
        <dbReference type="ARBA" id="ARBA00007261"/>
    </source>
</evidence>
<evidence type="ECO:0000259" key="11">
    <source>
        <dbReference type="Pfam" id="PF05193"/>
    </source>
</evidence>
<evidence type="ECO:0000256" key="4">
    <source>
        <dbReference type="ARBA" id="ARBA00022723"/>
    </source>
</evidence>
<name>A0A6L8LXE4_9VIBR</name>
<dbReference type="Gene3D" id="3.30.830.10">
    <property type="entry name" value="Metalloenzyme, LuxS/M16 peptidase-like"/>
    <property type="match status" value="4"/>
</dbReference>
<organism evidence="12 13">
    <name type="scientific">Vibrio tetraodonis subsp. pristinus</name>
    <dbReference type="NCBI Taxonomy" id="2695891"/>
    <lineage>
        <taxon>Bacteria</taxon>
        <taxon>Pseudomonadati</taxon>
        <taxon>Pseudomonadota</taxon>
        <taxon>Gammaproteobacteria</taxon>
        <taxon>Vibrionales</taxon>
        <taxon>Vibrionaceae</taxon>
        <taxon>Vibrio</taxon>
    </lineage>
</organism>
<dbReference type="InterPro" id="IPR011249">
    <property type="entry name" value="Metalloenz_LuxS/M16"/>
</dbReference>
<dbReference type="Pfam" id="PF00675">
    <property type="entry name" value="Peptidase_M16"/>
    <property type="match status" value="1"/>
</dbReference>
<dbReference type="Pfam" id="PF05193">
    <property type="entry name" value="Peptidase_M16_C"/>
    <property type="match status" value="2"/>
</dbReference>
<evidence type="ECO:0000256" key="9">
    <source>
        <dbReference type="SAM" id="SignalP"/>
    </source>
</evidence>
<dbReference type="AlphaFoldDB" id="A0A6L8LXE4"/>
<evidence type="ECO:0000259" key="10">
    <source>
        <dbReference type="Pfam" id="PF00675"/>
    </source>
</evidence>
<comment type="similarity">
    <text evidence="2 8">Belongs to the peptidase M16 family.</text>
</comment>
<accession>A0A6L8LXE4</accession>
<evidence type="ECO:0000256" key="1">
    <source>
        <dbReference type="ARBA" id="ARBA00001947"/>
    </source>
</evidence>
<evidence type="ECO:0000256" key="3">
    <source>
        <dbReference type="ARBA" id="ARBA00022670"/>
    </source>
</evidence>
<dbReference type="EMBL" id="WWEU01000005">
    <property type="protein sequence ID" value="MYM60465.1"/>
    <property type="molecule type" value="Genomic_DNA"/>
</dbReference>
<evidence type="ECO:0000256" key="5">
    <source>
        <dbReference type="ARBA" id="ARBA00022801"/>
    </source>
</evidence>
<keyword evidence="9" id="KW-0732">Signal</keyword>
<comment type="cofactor">
    <cofactor evidence="1">
        <name>Zn(2+)</name>
        <dbReference type="ChEBI" id="CHEBI:29105"/>
    </cofactor>
</comment>
<evidence type="ECO:0000256" key="7">
    <source>
        <dbReference type="ARBA" id="ARBA00023049"/>
    </source>
</evidence>
<dbReference type="PANTHER" id="PTHR43690:SF17">
    <property type="entry name" value="PROTEIN YHJJ"/>
    <property type="match status" value="1"/>
</dbReference>
<keyword evidence="6" id="KW-0862">Zinc</keyword>
<evidence type="ECO:0000256" key="6">
    <source>
        <dbReference type="ARBA" id="ARBA00022833"/>
    </source>
</evidence>
<evidence type="ECO:0000256" key="8">
    <source>
        <dbReference type="RuleBase" id="RU004447"/>
    </source>
</evidence>
<feature type="domain" description="Peptidase M16 C-terminal" evidence="11">
    <location>
        <begin position="669"/>
        <end position="848"/>
    </location>
</feature>
<gene>
    <name evidence="12" type="ORF">GTG28_14630</name>
</gene>
<comment type="caution">
    <text evidence="12">The sequence shown here is derived from an EMBL/GenBank/DDBJ whole genome shotgun (WGS) entry which is preliminary data.</text>
</comment>
<proteinExistence type="inferred from homology"/>
<feature type="domain" description="Peptidase M16 N-terminal" evidence="10">
    <location>
        <begin position="50"/>
        <end position="161"/>
    </location>
</feature>
<keyword evidence="13" id="KW-1185">Reference proteome</keyword>
<keyword evidence="5" id="KW-0378">Hydrolase</keyword>
<dbReference type="PANTHER" id="PTHR43690">
    <property type="entry name" value="NARDILYSIN"/>
    <property type="match status" value="1"/>
</dbReference>
<dbReference type="InterPro" id="IPR007863">
    <property type="entry name" value="Peptidase_M16_C"/>
</dbReference>
<dbReference type="PROSITE" id="PS00143">
    <property type="entry name" value="INSULINASE"/>
    <property type="match status" value="1"/>
</dbReference>
<keyword evidence="3" id="KW-0645">Protease</keyword>
<protein>
    <submittedName>
        <fullName evidence="12">Insulinase family protein</fullName>
    </submittedName>
</protein>
<dbReference type="GO" id="GO:0004222">
    <property type="term" value="F:metalloendopeptidase activity"/>
    <property type="evidence" value="ECO:0007669"/>
    <property type="project" value="InterPro"/>
</dbReference>
<evidence type="ECO:0000313" key="12">
    <source>
        <dbReference type="EMBL" id="MYM60465.1"/>
    </source>
</evidence>